<evidence type="ECO:0000313" key="2">
    <source>
        <dbReference type="Proteomes" id="UP000004115"/>
    </source>
</evidence>
<gene>
    <name evidence="1" type="ORF">HMPREF0520_0914</name>
</gene>
<reference evidence="1 2" key="1">
    <citation type="submission" date="2009-09" db="EMBL/GenBank/DDBJ databases">
        <authorList>
            <person name="Qin X."/>
            <person name="Bachman B."/>
            <person name="Battles P."/>
            <person name="Bell A."/>
            <person name="Bess C."/>
            <person name="Bickham C."/>
            <person name="Chaboub L."/>
            <person name="Chen D."/>
            <person name="Coyle M."/>
            <person name="Deiros D.R."/>
            <person name="Dinh H."/>
            <person name="Forbes L."/>
            <person name="Fowler G."/>
            <person name="Francisco L."/>
            <person name="Fu Q."/>
            <person name="Gubbala S."/>
            <person name="Hale W."/>
            <person name="Han Y."/>
            <person name="Hemphill L."/>
            <person name="Highlander S.K."/>
            <person name="Hirani K."/>
            <person name="Hogues M."/>
            <person name="Jackson L."/>
            <person name="Jakkamsetti A."/>
            <person name="Javaid M."/>
            <person name="Jiang H."/>
            <person name="Korchina V."/>
            <person name="Kovar C."/>
            <person name="Lara F."/>
            <person name="Lee S."/>
            <person name="Mata R."/>
            <person name="Mathew T."/>
            <person name="Moen C."/>
            <person name="Morales K."/>
            <person name="Munidasa M."/>
            <person name="Nazareth L."/>
            <person name="Ngo R."/>
            <person name="Nguyen L."/>
            <person name="Okwuonu G."/>
            <person name="Ongeri F."/>
            <person name="Patil S."/>
            <person name="Petrosino J."/>
            <person name="Pham C."/>
            <person name="Pham P."/>
            <person name="Pu L.-L."/>
            <person name="Puazo M."/>
            <person name="Raj R."/>
            <person name="Reid J."/>
            <person name="Rouhana J."/>
            <person name="Saada N."/>
            <person name="Shang Y."/>
            <person name="Simmons D."/>
            <person name="Thornton R."/>
            <person name="Warren J."/>
            <person name="Weissenberger G."/>
            <person name="Zhang J."/>
            <person name="Zhang L."/>
            <person name="Zhou C."/>
            <person name="Zhu D."/>
            <person name="Muzny D."/>
            <person name="Worley K."/>
            <person name="Gibbs R."/>
        </authorList>
    </citation>
    <scope>NUCLEOTIDE SEQUENCE [LARGE SCALE GENOMIC DNA]</scope>
    <source>
        <strain evidence="1 2">DSM 13335</strain>
    </source>
</reference>
<accession>C8PCU4</accession>
<name>C8PCU4_9LACO</name>
<comment type="caution">
    <text evidence="1">The sequence shown here is derived from an EMBL/GenBank/DDBJ whole genome shotgun (WGS) entry which is preliminary data.</text>
</comment>
<evidence type="ECO:0000313" key="1">
    <source>
        <dbReference type="EMBL" id="EEW51648.1"/>
    </source>
</evidence>
<keyword evidence="2" id="KW-1185">Reference proteome</keyword>
<dbReference type="PATRIC" id="fig|525328.13.peg.433"/>
<organism evidence="1 2">
    <name type="scientific">Lactobacillus iners DSM 13335</name>
    <dbReference type="NCBI Taxonomy" id="525328"/>
    <lineage>
        <taxon>Bacteria</taxon>
        <taxon>Bacillati</taxon>
        <taxon>Bacillota</taxon>
        <taxon>Bacilli</taxon>
        <taxon>Lactobacillales</taxon>
        <taxon>Lactobacillaceae</taxon>
        <taxon>Lactobacillus</taxon>
    </lineage>
</organism>
<protein>
    <submittedName>
        <fullName evidence="1">Uncharacterized protein</fullName>
    </submittedName>
</protein>
<dbReference type="EMBL" id="ACLN01000012">
    <property type="protein sequence ID" value="EEW51648.1"/>
    <property type="molecule type" value="Genomic_DNA"/>
</dbReference>
<dbReference type="Proteomes" id="UP000004115">
    <property type="component" value="Unassembled WGS sequence"/>
</dbReference>
<proteinExistence type="predicted"/>
<dbReference type="HOGENOM" id="CLU_185803_2_1_9"/>
<dbReference type="AlphaFoldDB" id="C8PCU4"/>
<sequence>MWLVVGVINMDYQEILEKIVNGELAEYKVEPQTAFEFQRVLRNFQRRSEIQGVAQVGGSIIYRLAK</sequence>